<accession>E6LPD3</accession>
<evidence type="ECO:0000313" key="2">
    <source>
        <dbReference type="EMBL" id="EFU76328.1"/>
    </source>
</evidence>
<dbReference type="eggNOG" id="ENOG502ZQ01">
    <property type="taxonomic scope" value="Bacteria"/>
</dbReference>
<gene>
    <name evidence="2" type="ORF">HMPREF0381_1818</name>
</gene>
<dbReference type="Proteomes" id="UP000003434">
    <property type="component" value="Unassembled WGS sequence"/>
</dbReference>
<evidence type="ECO:0000259" key="1">
    <source>
        <dbReference type="Pfam" id="PF18735"/>
    </source>
</evidence>
<dbReference type="EMBL" id="AEPW01000076">
    <property type="protein sequence ID" value="EFU76328.1"/>
    <property type="molecule type" value="Genomic_DNA"/>
</dbReference>
<organism evidence="2 3">
    <name type="scientific">Lachnoanaerobaculum saburreum DSM 3986</name>
    <dbReference type="NCBI Taxonomy" id="887325"/>
    <lineage>
        <taxon>Bacteria</taxon>
        <taxon>Bacillati</taxon>
        <taxon>Bacillota</taxon>
        <taxon>Clostridia</taxon>
        <taxon>Lachnospirales</taxon>
        <taxon>Lachnospiraceae</taxon>
        <taxon>Lachnoanaerobaculum</taxon>
    </lineage>
</organism>
<dbReference type="HOGENOM" id="CLU_099853_0_0_9"/>
<protein>
    <recommendedName>
        <fullName evidence="1">RiboL-PSP-HEPN domain-containing protein</fullName>
    </recommendedName>
</protein>
<dbReference type="Pfam" id="PF18735">
    <property type="entry name" value="HEPN_RiboL-PSP"/>
    <property type="match status" value="1"/>
</dbReference>
<comment type="caution">
    <text evidence="2">The sequence shown here is derived from an EMBL/GenBank/DDBJ whole genome shotgun (WGS) entry which is preliminary data.</text>
</comment>
<dbReference type="InterPro" id="IPR041519">
    <property type="entry name" value="HEPN_RiboL-PSP"/>
</dbReference>
<dbReference type="RefSeq" id="WP_008751583.1">
    <property type="nucleotide sequence ID" value="NZ_GL622296.1"/>
</dbReference>
<name>E6LPD3_9FIRM</name>
<reference evidence="2 3" key="1">
    <citation type="submission" date="2010-12" db="EMBL/GenBank/DDBJ databases">
        <authorList>
            <person name="Muzny D."/>
            <person name="Qin X."/>
            <person name="Deng J."/>
            <person name="Jiang H."/>
            <person name="Liu Y."/>
            <person name="Qu J."/>
            <person name="Song X.-Z."/>
            <person name="Zhang L."/>
            <person name="Thornton R."/>
            <person name="Coyle M."/>
            <person name="Francisco L."/>
            <person name="Jackson L."/>
            <person name="Javaid M."/>
            <person name="Korchina V."/>
            <person name="Kovar C."/>
            <person name="Mata R."/>
            <person name="Mathew T."/>
            <person name="Ngo R."/>
            <person name="Nguyen L."/>
            <person name="Nguyen N."/>
            <person name="Okwuonu G."/>
            <person name="Ongeri F."/>
            <person name="Pham C."/>
            <person name="Simmons D."/>
            <person name="Wilczek-Boney K."/>
            <person name="Hale W."/>
            <person name="Jakkamsetti A."/>
            <person name="Pham P."/>
            <person name="Ruth R."/>
            <person name="San Lucas F."/>
            <person name="Warren J."/>
            <person name="Zhang J."/>
            <person name="Zhao Z."/>
            <person name="Zhou C."/>
            <person name="Zhu D."/>
            <person name="Lee S."/>
            <person name="Bess C."/>
            <person name="Blankenburg K."/>
            <person name="Forbes L."/>
            <person name="Fu Q."/>
            <person name="Gubbala S."/>
            <person name="Hirani K."/>
            <person name="Jayaseelan J.C."/>
            <person name="Lara F."/>
            <person name="Munidasa M."/>
            <person name="Palculict T."/>
            <person name="Patil S."/>
            <person name="Pu L.-L."/>
            <person name="Saada N."/>
            <person name="Tang L."/>
            <person name="Weissenberger G."/>
            <person name="Zhu Y."/>
            <person name="Hemphill L."/>
            <person name="Shang Y."/>
            <person name="Youmans B."/>
            <person name="Ayvaz T."/>
            <person name="Ross M."/>
            <person name="Santibanez J."/>
            <person name="Aqrawi P."/>
            <person name="Gross S."/>
            <person name="Joshi V."/>
            <person name="Fowler G."/>
            <person name="Nazareth L."/>
            <person name="Reid J."/>
            <person name="Worley K."/>
            <person name="Petrosino J."/>
            <person name="Highlander S."/>
            <person name="Gibbs R."/>
        </authorList>
    </citation>
    <scope>NUCLEOTIDE SEQUENCE [LARGE SCALE GENOMIC DNA]</scope>
    <source>
        <strain evidence="2 3">DSM 3986</strain>
    </source>
</reference>
<sequence>MRRDLSLSPRVEEKRELKVIELPVQFSLKEIKEHFEESLNEVKAQYPVADLLNKNGNENDGKTIWRSQVVLAEGLLDFFIHEMSKFCLFKMFTGQWSKSEKYYRFMVPMSKVEDAINTVNSKDWFFDYLNDRFSRDVFLSHESMKDQLNLIGIDFSKTMKRAFSKESEDPLKYGKQVVIDLFQRRNDIAHQNDRSHASAKKQDITKEFVEKYITNIELIVNAIYDIALDNDIIK</sequence>
<feature type="domain" description="RiboL-PSP-HEPN" evidence="1">
    <location>
        <begin position="51"/>
        <end position="227"/>
    </location>
</feature>
<dbReference type="AlphaFoldDB" id="E6LPD3"/>
<evidence type="ECO:0000313" key="3">
    <source>
        <dbReference type="Proteomes" id="UP000003434"/>
    </source>
</evidence>
<proteinExistence type="predicted"/>